<comment type="caution">
    <text evidence="13">The sequence shown here is derived from an EMBL/GenBank/DDBJ whole genome shotgun (WGS) entry which is preliminary data.</text>
</comment>
<dbReference type="InterPro" id="IPR001148">
    <property type="entry name" value="CA_dom"/>
</dbReference>
<dbReference type="GeneID" id="62160459"/>
<dbReference type="PANTHER" id="PTHR18952">
    <property type="entry name" value="CARBONIC ANHYDRASE"/>
    <property type="match status" value="1"/>
</dbReference>
<feature type="domain" description="Alpha-carbonic anhydrase" evidence="12">
    <location>
        <begin position="29"/>
        <end position="268"/>
    </location>
</feature>
<gene>
    <name evidence="13" type="ORF">CkaCkLH20_04666</name>
</gene>
<dbReference type="PANTHER" id="PTHR18952:SF265">
    <property type="entry name" value="CARBONIC ANHYDRASE"/>
    <property type="match status" value="1"/>
</dbReference>
<keyword evidence="7 9" id="KW-0456">Lyase</keyword>
<dbReference type="InterPro" id="IPR018338">
    <property type="entry name" value="Carbonic_anhydrase_a-class_CS"/>
</dbReference>
<organism evidence="13 14">
    <name type="scientific">Colletotrichum karsti</name>
    <dbReference type="NCBI Taxonomy" id="1095194"/>
    <lineage>
        <taxon>Eukaryota</taxon>
        <taxon>Fungi</taxon>
        <taxon>Dikarya</taxon>
        <taxon>Ascomycota</taxon>
        <taxon>Pezizomycotina</taxon>
        <taxon>Sordariomycetes</taxon>
        <taxon>Hypocreomycetidae</taxon>
        <taxon>Glomerellales</taxon>
        <taxon>Glomerellaceae</taxon>
        <taxon>Colletotrichum</taxon>
        <taxon>Colletotrichum boninense species complex</taxon>
    </lineage>
</organism>
<reference evidence="13" key="2">
    <citation type="submission" date="2020-11" db="EMBL/GenBank/DDBJ databases">
        <title>Whole genome sequencing of Colletotrichum sp.</title>
        <authorList>
            <person name="Li H."/>
        </authorList>
    </citation>
    <scope>NUCLEOTIDE SEQUENCE</scope>
    <source>
        <strain evidence="13">CkLH20</strain>
    </source>
</reference>
<dbReference type="Proteomes" id="UP000781932">
    <property type="component" value="Unassembled WGS sequence"/>
</dbReference>
<comment type="cofactor">
    <cofactor evidence="1 9">
        <name>Zn(2+)</name>
        <dbReference type="ChEBI" id="CHEBI:29105"/>
    </cofactor>
</comment>
<dbReference type="EC" id="4.2.1.1" evidence="4 9"/>
<evidence type="ECO:0000256" key="11">
    <source>
        <dbReference type="SAM" id="SignalP"/>
    </source>
</evidence>
<dbReference type="PROSITE" id="PS51144">
    <property type="entry name" value="ALPHA_CA_2"/>
    <property type="match status" value="1"/>
</dbReference>
<evidence type="ECO:0000256" key="1">
    <source>
        <dbReference type="ARBA" id="ARBA00001947"/>
    </source>
</evidence>
<evidence type="ECO:0000256" key="3">
    <source>
        <dbReference type="ARBA" id="ARBA00010718"/>
    </source>
</evidence>
<name>A0A9P6I8U5_9PEZI</name>
<evidence type="ECO:0000256" key="8">
    <source>
        <dbReference type="ARBA" id="ARBA00048348"/>
    </source>
</evidence>
<evidence type="ECO:0000256" key="6">
    <source>
        <dbReference type="ARBA" id="ARBA00022833"/>
    </source>
</evidence>
<dbReference type="InterPro" id="IPR041891">
    <property type="entry name" value="Alpha_CA_prokaryot-like"/>
</dbReference>
<feature type="compositionally biased region" description="Basic residues" evidence="10">
    <location>
        <begin position="284"/>
        <end position="296"/>
    </location>
</feature>
<sequence length="296" mass="32038">MKAAAVLSLIPAVSAFCHHGTSLFKRAEGTYGFDAMNGPLNWHSLTPNNSACALGKNQSPINVLDSNTKQVQGSTITFAPADYPQGTELENLNGVLEVRANGTMSNGGKDYTLRQFHFHTPSEHRINGEHYPLEVHFVWESEAGNGSSSLAVVGFLIEVAETTDPILAAIFKNVDQVKTVGAHAATGPLDFSALSSHLSKSTIYQYSGSLTTPPCTESIAWNVVGTPINIDIATYKKAKGIMKFNSRYTQNNPGEMNLLENAMVSLQKIVGEQGADPAPERPCKKGKKHDRHDRQD</sequence>
<evidence type="ECO:0000256" key="2">
    <source>
        <dbReference type="ARBA" id="ARBA00002904"/>
    </source>
</evidence>
<proteinExistence type="inferred from homology"/>
<dbReference type="GO" id="GO:0008270">
    <property type="term" value="F:zinc ion binding"/>
    <property type="evidence" value="ECO:0007669"/>
    <property type="project" value="UniProtKB-UniRule"/>
</dbReference>
<dbReference type="RefSeq" id="XP_038747551.1">
    <property type="nucleotide sequence ID" value="XM_038887385.1"/>
</dbReference>
<protein>
    <recommendedName>
        <fullName evidence="4 9">Carbonic anhydrase</fullName>
        <ecNumber evidence="4 9">4.2.1.1</ecNumber>
    </recommendedName>
</protein>
<dbReference type="AlphaFoldDB" id="A0A9P6I8U5"/>
<dbReference type="SMART" id="SM01057">
    <property type="entry name" value="Carb_anhydrase"/>
    <property type="match status" value="1"/>
</dbReference>
<comment type="similarity">
    <text evidence="3 9">Belongs to the alpha-carbonic anhydrase family.</text>
</comment>
<dbReference type="CDD" id="cd03124">
    <property type="entry name" value="alpha_CA_prokaryotic_like"/>
    <property type="match status" value="1"/>
</dbReference>
<reference evidence="13" key="1">
    <citation type="submission" date="2020-03" db="EMBL/GenBank/DDBJ databases">
        <authorList>
            <person name="He L."/>
        </authorList>
    </citation>
    <scope>NUCLEOTIDE SEQUENCE</scope>
    <source>
        <strain evidence="13">CkLH20</strain>
    </source>
</reference>
<dbReference type="PROSITE" id="PS00162">
    <property type="entry name" value="ALPHA_CA_1"/>
    <property type="match status" value="1"/>
</dbReference>
<evidence type="ECO:0000259" key="12">
    <source>
        <dbReference type="PROSITE" id="PS51144"/>
    </source>
</evidence>
<comment type="catalytic activity">
    <reaction evidence="8 9">
        <text>hydrogencarbonate + H(+) = CO2 + H2O</text>
        <dbReference type="Rhea" id="RHEA:10748"/>
        <dbReference type="ChEBI" id="CHEBI:15377"/>
        <dbReference type="ChEBI" id="CHEBI:15378"/>
        <dbReference type="ChEBI" id="CHEBI:16526"/>
        <dbReference type="ChEBI" id="CHEBI:17544"/>
        <dbReference type="EC" id="4.2.1.1"/>
    </reaction>
</comment>
<evidence type="ECO:0000256" key="7">
    <source>
        <dbReference type="ARBA" id="ARBA00023239"/>
    </source>
</evidence>
<dbReference type="InterPro" id="IPR023561">
    <property type="entry name" value="Carbonic_anhydrase_a-class"/>
</dbReference>
<evidence type="ECO:0000256" key="10">
    <source>
        <dbReference type="SAM" id="MobiDB-lite"/>
    </source>
</evidence>
<dbReference type="SUPFAM" id="SSF51069">
    <property type="entry name" value="Carbonic anhydrase"/>
    <property type="match status" value="1"/>
</dbReference>
<evidence type="ECO:0000256" key="9">
    <source>
        <dbReference type="RuleBase" id="RU367011"/>
    </source>
</evidence>
<feature type="region of interest" description="Disordered" evidence="10">
    <location>
        <begin position="271"/>
        <end position="296"/>
    </location>
</feature>
<dbReference type="InterPro" id="IPR036398">
    <property type="entry name" value="CA_dom_sf"/>
</dbReference>
<evidence type="ECO:0000256" key="5">
    <source>
        <dbReference type="ARBA" id="ARBA00022723"/>
    </source>
</evidence>
<keyword evidence="11" id="KW-0732">Signal</keyword>
<evidence type="ECO:0000313" key="14">
    <source>
        <dbReference type="Proteomes" id="UP000781932"/>
    </source>
</evidence>
<dbReference type="Gene3D" id="3.10.200.10">
    <property type="entry name" value="Alpha carbonic anhydrase"/>
    <property type="match status" value="1"/>
</dbReference>
<feature type="signal peptide" evidence="11">
    <location>
        <begin position="1"/>
        <end position="15"/>
    </location>
</feature>
<accession>A0A9P6I8U5</accession>
<keyword evidence="5 9" id="KW-0479">Metal-binding</keyword>
<keyword evidence="6 9" id="KW-0862">Zinc</keyword>
<dbReference type="Pfam" id="PF00194">
    <property type="entry name" value="Carb_anhydrase"/>
    <property type="match status" value="1"/>
</dbReference>
<evidence type="ECO:0000256" key="4">
    <source>
        <dbReference type="ARBA" id="ARBA00012925"/>
    </source>
</evidence>
<keyword evidence="14" id="KW-1185">Reference proteome</keyword>
<dbReference type="OrthoDB" id="429145at2759"/>
<comment type="function">
    <text evidence="2 9">Reversible hydration of carbon dioxide.</text>
</comment>
<evidence type="ECO:0000313" key="13">
    <source>
        <dbReference type="EMBL" id="KAF9878090.1"/>
    </source>
</evidence>
<dbReference type="EMBL" id="JAATWM020000012">
    <property type="protein sequence ID" value="KAF9878090.1"/>
    <property type="molecule type" value="Genomic_DNA"/>
</dbReference>
<dbReference type="GO" id="GO:0004089">
    <property type="term" value="F:carbonate dehydratase activity"/>
    <property type="evidence" value="ECO:0007669"/>
    <property type="project" value="UniProtKB-UniRule"/>
</dbReference>
<feature type="chain" id="PRO_5040413936" description="Carbonic anhydrase" evidence="11">
    <location>
        <begin position="16"/>
        <end position="296"/>
    </location>
</feature>